<sequence>AILATPILIPENQRP</sequence>
<proteinExistence type="evidence at protein level"/>
<dbReference type="EC" id="3.6.1.3"/>
<protein>
    <submittedName>
        <fullName>MG-ATPase 85 kDa glycoprotein component</fullName>
        <ecNumber>3.6.1.3</ecNumber>
    </submittedName>
</protein>
<accession>Q9PS10</accession>
<keyword id="KW-0903">Direct protein sequencing</keyword>
<organism>
    <name type="scientific">Gallus gallus</name>
    <name type="common">Chicken</name>
    <dbReference type="NCBI Taxonomy" id="9031"/>
    <lineage>
        <taxon>Eukaryota</taxon>
        <taxon>Metazoa</taxon>
        <taxon>Chordata</taxon>
        <taxon>Craniata</taxon>
        <taxon>Vertebrata</taxon>
        <taxon>Euteleostomi</taxon>
        <taxon>Archelosauria</taxon>
        <taxon>Archosauria</taxon>
        <taxon>Dinosauria</taxon>
        <taxon>Saurischia</taxon>
        <taxon>Theropoda</taxon>
        <taxon>Coelurosauria</taxon>
        <taxon>Aves</taxon>
        <taxon>Neognathae</taxon>
        <taxon>Galloanserae</taxon>
        <taxon>Galliformes</taxon>
        <taxon>Phasianidae</taxon>
        <taxon>Phasianinae</taxon>
        <taxon>Gallus</taxon>
    </lineage>
</organism>
<reference key="1">
    <citation type="journal article" date="1993" name="Arch. Biochem. Biophys.">
        <authorList>
            <person name="Cunningham H.B."/>
            <person name="Yazaki P.J."/>
            <person name="Domingo R.C."/>
            <person name="Oades K.V."/>
            <person name="Bohlen H."/>
            <person name="Sabbadini R.A."/>
            <person name="Dahms A.S."/>
        </authorList>
    </citation>
    <scope>PROTEIN SEQUENCE</scope>
</reference>
<name>Q9PS10_CHICK</name>